<dbReference type="RefSeq" id="WP_147325134.1">
    <property type="nucleotide sequence ID" value="NZ_QVQT02000007.1"/>
</dbReference>
<sequence length="88" mass="9592">MATACAGYRVAAVPGHHALSFECAGFALGKRADKLVLFFDGCRRKRNVIDYTGVQIATATEAAELLQRAQEFSTLVEAWIKSTHPHLS</sequence>
<dbReference type="AlphaFoldDB" id="A0A372IJL4"/>
<proteinExistence type="predicted"/>
<accession>A0A372IJL4</accession>
<name>A0A372IJL4_9BACT</name>
<comment type="caution">
    <text evidence="1">The sequence shown here is derived from an EMBL/GenBank/DDBJ whole genome shotgun (WGS) entry which is preliminary data.</text>
</comment>
<organism evidence="1 2">
    <name type="scientific">Paracidobacterium acidisoli</name>
    <dbReference type="NCBI Taxonomy" id="2303751"/>
    <lineage>
        <taxon>Bacteria</taxon>
        <taxon>Pseudomonadati</taxon>
        <taxon>Acidobacteriota</taxon>
        <taxon>Terriglobia</taxon>
        <taxon>Terriglobales</taxon>
        <taxon>Acidobacteriaceae</taxon>
        <taxon>Paracidobacterium</taxon>
    </lineage>
</organism>
<protein>
    <recommendedName>
        <fullName evidence="3">HEPN domain-containing protein</fullName>
    </recommendedName>
</protein>
<dbReference type="EMBL" id="QVQT01000007">
    <property type="protein sequence ID" value="RFU15094.1"/>
    <property type="molecule type" value="Genomic_DNA"/>
</dbReference>
<keyword evidence="2" id="KW-1185">Reference proteome</keyword>
<evidence type="ECO:0000313" key="1">
    <source>
        <dbReference type="EMBL" id="RFU15094.1"/>
    </source>
</evidence>
<dbReference type="OrthoDB" id="117695at2"/>
<gene>
    <name evidence="1" type="ORF">D0Y96_18300</name>
</gene>
<evidence type="ECO:0008006" key="3">
    <source>
        <dbReference type="Google" id="ProtNLM"/>
    </source>
</evidence>
<evidence type="ECO:0000313" key="2">
    <source>
        <dbReference type="Proteomes" id="UP000264702"/>
    </source>
</evidence>
<dbReference type="Proteomes" id="UP000264702">
    <property type="component" value="Unassembled WGS sequence"/>
</dbReference>
<reference evidence="1 2" key="1">
    <citation type="submission" date="2018-08" db="EMBL/GenBank/DDBJ databases">
        <title>Acidipila sp. 4G-K13, an acidobacterium isolated from forest soil.</title>
        <authorList>
            <person name="Gao Z.-H."/>
            <person name="Qiu L.-H."/>
        </authorList>
    </citation>
    <scope>NUCLEOTIDE SEQUENCE [LARGE SCALE GENOMIC DNA]</scope>
    <source>
        <strain evidence="1 2">4G-K13</strain>
    </source>
</reference>